<dbReference type="InterPro" id="IPR018000">
    <property type="entry name" value="Neurotransmitter_ion_chnl_CS"/>
</dbReference>
<dbReference type="InterPro" id="IPR036734">
    <property type="entry name" value="Neur_chan_lig-bd_sf"/>
</dbReference>
<keyword evidence="7" id="KW-1185">Reference proteome</keyword>
<feature type="domain" description="Neurotransmitter-gated ion-channel ligand-binding" evidence="5">
    <location>
        <begin position="51"/>
        <end position="205"/>
    </location>
</feature>
<dbReference type="EMBL" id="CANHGI010000003">
    <property type="protein sequence ID" value="CAI5445373.1"/>
    <property type="molecule type" value="Genomic_DNA"/>
</dbReference>
<dbReference type="InterPro" id="IPR006202">
    <property type="entry name" value="Neur_chan_lig-bd"/>
</dbReference>
<comment type="subcellular location">
    <subcellularLocation>
        <location evidence="1">Membrane</location>
        <topology evidence="1">Multi-pass membrane protein</topology>
    </subcellularLocation>
</comment>
<dbReference type="OrthoDB" id="5975154at2759"/>
<feature type="transmembrane region" description="Helical" evidence="3">
    <location>
        <begin position="413"/>
        <end position="432"/>
    </location>
</feature>
<dbReference type="AlphaFoldDB" id="A0A9P1N0F2"/>
<name>A0A9P1N0F2_9PELO</name>
<feature type="chain" id="PRO_5040161664" description="Neurotransmitter-gated ion-channel ligand-binding domain-containing protein" evidence="4">
    <location>
        <begin position="19"/>
        <end position="433"/>
    </location>
</feature>
<feature type="transmembrane region" description="Helical" evidence="3">
    <location>
        <begin position="303"/>
        <end position="326"/>
    </location>
</feature>
<comment type="caution">
    <text evidence="6">The sequence shown here is derived from an EMBL/GenBank/DDBJ whole genome shotgun (WGS) entry which is preliminary data.</text>
</comment>
<keyword evidence="3" id="KW-0812">Transmembrane</keyword>
<feature type="transmembrane region" description="Helical" evidence="3">
    <location>
        <begin position="346"/>
        <end position="368"/>
    </location>
</feature>
<keyword evidence="3" id="KW-1133">Transmembrane helix</keyword>
<evidence type="ECO:0000256" key="3">
    <source>
        <dbReference type="SAM" id="Phobius"/>
    </source>
</evidence>
<dbReference type="InterPro" id="IPR006201">
    <property type="entry name" value="Neur_channel"/>
</dbReference>
<dbReference type="Proteomes" id="UP001152747">
    <property type="component" value="Unassembled WGS sequence"/>
</dbReference>
<dbReference type="CDD" id="cd18989">
    <property type="entry name" value="LGIC_ECD_cation"/>
    <property type="match status" value="1"/>
</dbReference>
<dbReference type="GO" id="GO:0005230">
    <property type="term" value="F:extracellular ligand-gated monoatomic ion channel activity"/>
    <property type="evidence" value="ECO:0007669"/>
    <property type="project" value="InterPro"/>
</dbReference>
<keyword evidence="4" id="KW-0732">Signal</keyword>
<dbReference type="SUPFAM" id="SSF63712">
    <property type="entry name" value="Nicotinic receptor ligand binding domain-like"/>
    <property type="match status" value="1"/>
</dbReference>
<sequence length="433" mass="49914">MLSILLFLLFFSIPFSVSQDGIDSEDYNDVVKDPEEVEVNKTHNQVLGVLQAALLKKYDTHRRPVVNGSRTTEVKLFLHITHISIDEKDQSMRVMGHAFMTWTDEFLGWDITKHSVERVQFNRWDVWKPNIKIMNSIEGSEYSFGGNTKVTAVNLGKDKGARMETSPSFNFKLACEFDFYRYPNDINSCPIKFFTPLPMSEVNLKYFESGNKHTMKLVWGTEVTAESKTIVSDYEIITIIGRQFYIGINNNEVTSDAPVISTEYSDYFSLLHSVIFFKRHSPLFFSGILMPSLICATFNTLSFIIPTLSLACYTLMSTMFIQLIFLQDIIKKIPLAMSYSPPCIKFYSLIMISTILSLAIHFIFMILVNCRKEVPESFLGINRIRSYLPDSWKIEKDSLDKSWTTWINTLRPILAAFFLIIYIIAFFDYIVFG</sequence>
<evidence type="ECO:0000256" key="1">
    <source>
        <dbReference type="ARBA" id="ARBA00004141"/>
    </source>
</evidence>
<dbReference type="PANTHER" id="PTHR18945">
    <property type="entry name" value="NEUROTRANSMITTER GATED ION CHANNEL"/>
    <property type="match status" value="1"/>
</dbReference>
<evidence type="ECO:0000256" key="4">
    <source>
        <dbReference type="SAM" id="SignalP"/>
    </source>
</evidence>
<dbReference type="GO" id="GO:0016020">
    <property type="term" value="C:membrane"/>
    <property type="evidence" value="ECO:0007669"/>
    <property type="project" value="UniProtKB-SubCell"/>
</dbReference>
<gene>
    <name evidence="6" type="ORF">CAMP_LOCUS8010</name>
</gene>
<organism evidence="6 7">
    <name type="scientific">Caenorhabditis angaria</name>
    <dbReference type="NCBI Taxonomy" id="860376"/>
    <lineage>
        <taxon>Eukaryota</taxon>
        <taxon>Metazoa</taxon>
        <taxon>Ecdysozoa</taxon>
        <taxon>Nematoda</taxon>
        <taxon>Chromadorea</taxon>
        <taxon>Rhabditida</taxon>
        <taxon>Rhabditina</taxon>
        <taxon>Rhabditomorpha</taxon>
        <taxon>Rhabditoidea</taxon>
        <taxon>Rhabditidae</taxon>
        <taxon>Peloderinae</taxon>
        <taxon>Caenorhabditis</taxon>
    </lineage>
</organism>
<dbReference type="Pfam" id="PF02931">
    <property type="entry name" value="Neur_chan_LBD"/>
    <property type="match status" value="1"/>
</dbReference>
<dbReference type="PROSITE" id="PS00236">
    <property type="entry name" value="NEUROTR_ION_CHANNEL"/>
    <property type="match status" value="1"/>
</dbReference>
<proteinExistence type="predicted"/>
<dbReference type="GO" id="GO:0004888">
    <property type="term" value="F:transmembrane signaling receptor activity"/>
    <property type="evidence" value="ECO:0007669"/>
    <property type="project" value="InterPro"/>
</dbReference>
<protein>
    <recommendedName>
        <fullName evidence="5">Neurotransmitter-gated ion-channel ligand-binding domain-containing protein</fullName>
    </recommendedName>
</protein>
<accession>A0A9P1N0F2</accession>
<keyword evidence="2 3" id="KW-0472">Membrane</keyword>
<evidence type="ECO:0000256" key="2">
    <source>
        <dbReference type="ARBA" id="ARBA00023136"/>
    </source>
</evidence>
<reference evidence="6" key="1">
    <citation type="submission" date="2022-11" db="EMBL/GenBank/DDBJ databases">
        <authorList>
            <person name="Kikuchi T."/>
        </authorList>
    </citation>
    <scope>NUCLEOTIDE SEQUENCE</scope>
    <source>
        <strain evidence="6">PS1010</strain>
    </source>
</reference>
<evidence type="ECO:0000313" key="7">
    <source>
        <dbReference type="Proteomes" id="UP001152747"/>
    </source>
</evidence>
<feature type="signal peptide" evidence="4">
    <location>
        <begin position="1"/>
        <end position="18"/>
    </location>
</feature>
<evidence type="ECO:0000313" key="6">
    <source>
        <dbReference type="EMBL" id="CAI5445373.1"/>
    </source>
</evidence>
<dbReference type="Gene3D" id="2.70.170.10">
    <property type="entry name" value="Neurotransmitter-gated ion-channel ligand-binding domain"/>
    <property type="match status" value="1"/>
</dbReference>
<evidence type="ECO:0000259" key="5">
    <source>
        <dbReference type="Pfam" id="PF02931"/>
    </source>
</evidence>